<feature type="domain" description="PIK-related kinase FAT" evidence="1">
    <location>
        <begin position="16"/>
        <end position="207"/>
    </location>
</feature>
<dbReference type="PANTHER" id="PTHR37079">
    <property type="entry name" value="SERINE/THREONINE-PROTEIN KINASE ATM"/>
    <property type="match status" value="1"/>
</dbReference>
<dbReference type="PANTHER" id="PTHR37079:SF4">
    <property type="entry name" value="SERINE_THREONINE-PROTEIN KINASE ATM"/>
    <property type="match status" value="1"/>
</dbReference>
<keyword evidence="3" id="KW-1185">Reference proteome</keyword>
<dbReference type="AlphaFoldDB" id="A0A9D4PP40"/>
<reference evidence="2" key="2">
    <citation type="submission" date="2021-09" db="EMBL/GenBank/DDBJ databases">
        <authorList>
            <person name="Jia N."/>
            <person name="Wang J."/>
            <person name="Shi W."/>
            <person name="Du L."/>
            <person name="Sun Y."/>
            <person name="Zhan W."/>
            <person name="Jiang J."/>
            <person name="Wang Q."/>
            <person name="Zhang B."/>
            <person name="Ji P."/>
            <person name="Sakyi L.B."/>
            <person name="Cui X."/>
            <person name="Yuan T."/>
            <person name="Jiang B."/>
            <person name="Yang W."/>
            <person name="Lam T.T.-Y."/>
            <person name="Chang Q."/>
            <person name="Ding S."/>
            <person name="Wang X."/>
            <person name="Zhu J."/>
            <person name="Ruan X."/>
            <person name="Zhao L."/>
            <person name="Wei J."/>
            <person name="Que T."/>
            <person name="Du C."/>
            <person name="Cheng J."/>
            <person name="Dai P."/>
            <person name="Han X."/>
            <person name="Huang E."/>
            <person name="Gao Y."/>
            <person name="Liu J."/>
            <person name="Shao H."/>
            <person name="Ye R."/>
            <person name="Li L."/>
            <person name="Wei W."/>
            <person name="Wang X."/>
            <person name="Wang C."/>
            <person name="Huo Q."/>
            <person name="Li W."/>
            <person name="Guo W."/>
            <person name="Chen H."/>
            <person name="Chen S."/>
            <person name="Zhou L."/>
            <person name="Zhou L."/>
            <person name="Ni X."/>
            <person name="Tian J."/>
            <person name="Zhou Y."/>
            <person name="Sheng Y."/>
            <person name="Liu T."/>
            <person name="Pan Y."/>
            <person name="Xia L."/>
            <person name="Li J."/>
            <person name="Zhao F."/>
            <person name="Cao W."/>
        </authorList>
    </citation>
    <scope>NUCLEOTIDE SEQUENCE</scope>
    <source>
        <strain evidence="2">Rsan-2018</strain>
        <tissue evidence="2">Larvae</tissue>
    </source>
</reference>
<dbReference type="GO" id="GO:0006974">
    <property type="term" value="P:DNA damage response"/>
    <property type="evidence" value="ECO:0007669"/>
    <property type="project" value="InterPro"/>
</dbReference>
<comment type="caution">
    <text evidence="2">The sequence shown here is derived from an EMBL/GenBank/DDBJ whole genome shotgun (WGS) entry which is preliminary data.</text>
</comment>
<evidence type="ECO:0000313" key="2">
    <source>
        <dbReference type="EMBL" id="KAH7947855.1"/>
    </source>
</evidence>
<evidence type="ECO:0000259" key="1">
    <source>
        <dbReference type="Pfam" id="PF02259"/>
    </source>
</evidence>
<accession>A0A9D4PP40</accession>
<name>A0A9D4PP40_RHISA</name>
<dbReference type="Pfam" id="PF02259">
    <property type="entry name" value="FAT"/>
    <property type="match status" value="1"/>
</dbReference>
<dbReference type="InterPro" id="IPR003151">
    <property type="entry name" value="PIK-rel_kinase_FAT"/>
</dbReference>
<dbReference type="Proteomes" id="UP000821837">
    <property type="component" value="Chromosome 6"/>
</dbReference>
<dbReference type="EMBL" id="JABSTV010001252">
    <property type="protein sequence ID" value="KAH7947855.1"/>
    <property type="molecule type" value="Genomic_DNA"/>
</dbReference>
<protein>
    <recommendedName>
        <fullName evidence="1">PIK-related kinase FAT domain-containing protein</fullName>
    </recommendedName>
</protein>
<gene>
    <name evidence="2" type="ORF">HPB52_016259</name>
</gene>
<sequence length="241" mass="27101">MVHSVQGKWYRIEDGLLTRWEQRAAQPAVRFDIAEPVLWLQSVVLGQLKSPQAEAARTTVLAHYAVQARTSQRSALARVALRQLECCAPGEASRWLLEEARIQLAQGDSTQAQHTLWTLLRQLSQQHEVNGTDSVTRAYAEVLQLYGECLAESRLESSDTIAKEYFDKAVHLLSGRAEEALWAAHLRLAQFADSQLQSIEQYLRSPEFIAKQELLQQSSQILESSGKRTSIFTSRPCLGVL</sequence>
<reference evidence="2" key="1">
    <citation type="journal article" date="2020" name="Cell">
        <title>Large-Scale Comparative Analyses of Tick Genomes Elucidate Their Genetic Diversity and Vector Capacities.</title>
        <authorList>
            <consortium name="Tick Genome and Microbiome Consortium (TIGMIC)"/>
            <person name="Jia N."/>
            <person name="Wang J."/>
            <person name="Shi W."/>
            <person name="Du L."/>
            <person name="Sun Y."/>
            <person name="Zhan W."/>
            <person name="Jiang J.F."/>
            <person name="Wang Q."/>
            <person name="Zhang B."/>
            <person name="Ji P."/>
            <person name="Bell-Sakyi L."/>
            <person name="Cui X.M."/>
            <person name="Yuan T.T."/>
            <person name="Jiang B.G."/>
            <person name="Yang W.F."/>
            <person name="Lam T.T."/>
            <person name="Chang Q.C."/>
            <person name="Ding S.J."/>
            <person name="Wang X.J."/>
            <person name="Zhu J.G."/>
            <person name="Ruan X.D."/>
            <person name="Zhao L."/>
            <person name="Wei J.T."/>
            <person name="Ye R.Z."/>
            <person name="Que T.C."/>
            <person name="Du C.H."/>
            <person name="Zhou Y.H."/>
            <person name="Cheng J.X."/>
            <person name="Dai P.F."/>
            <person name="Guo W.B."/>
            <person name="Han X.H."/>
            <person name="Huang E.J."/>
            <person name="Li L.F."/>
            <person name="Wei W."/>
            <person name="Gao Y.C."/>
            <person name="Liu J.Z."/>
            <person name="Shao H.Z."/>
            <person name="Wang X."/>
            <person name="Wang C.C."/>
            <person name="Yang T.C."/>
            <person name="Huo Q.B."/>
            <person name="Li W."/>
            <person name="Chen H.Y."/>
            <person name="Chen S.E."/>
            <person name="Zhou L.G."/>
            <person name="Ni X.B."/>
            <person name="Tian J.H."/>
            <person name="Sheng Y."/>
            <person name="Liu T."/>
            <person name="Pan Y.S."/>
            <person name="Xia L.Y."/>
            <person name="Li J."/>
            <person name="Zhao F."/>
            <person name="Cao W.C."/>
        </authorList>
    </citation>
    <scope>NUCLEOTIDE SEQUENCE</scope>
    <source>
        <strain evidence="2">Rsan-2018</strain>
    </source>
</reference>
<organism evidence="2 3">
    <name type="scientific">Rhipicephalus sanguineus</name>
    <name type="common">Brown dog tick</name>
    <name type="synonym">Ixodes sanguineus</name>
    <dbReference type="NCBI Taxonomy" id="34632"/>
    <lineage>
        <taxon>Eukaryota</taxon>
        <taxon>Metazoa</taxon>
        <taxon>Ecdysozoa</taxon>
        <taxon>Arthropoda</taxon>
        <taxon>Chelicerata</taxon>
        <taxon>Arachnida</taxon>
        <taxon>Acari</taxon>
        <taxon>Parasitiformes</taxon>
        <taxon>Ixodida</taxon>
        <taxon>Ixodoidea</taxon>
        <taxon>Ixodidae</taxon>
        <taxon>Rhipicephalinae</taxon>
        <taxon>Rhipicephalus</taxon>
        <taxon>Rhipicephalus</taxon>
    </lineage>
</organism>
<proteinExistence type="predicted"/>
<evidence type="ECO:0000313" key="3">
    <source>
        <dbReference type="Proteomes" id="UP000821837"/>
    </source>
</evidence>
<dbReference type="VEuPathDB" id="VectorBase:RSAN_042296"/>
<dbReference type="InterPro" id="IPR038980">
    <property type="entry name" value="ATM_plant"/>
</dbReference>
<dbReference type="GO" id="GO:0004674">
    <property type="term" value="F:protein serine/threonine kinase activity"/>
    <property type="evidence" value="ECO:0007669"/>
    <property type="project" value="InterPro"/>
</dbReference>